<evidence type="ECO:0000313" key="20">
    <source>
        <dbReference type="Proteomes" id="UP001339883"/>
    </source>
</evidence>
<sequence length="708" mass="78974">MIQLRYNILYFSVVSTILLSVSSVYANSNNAQNLPTIQLKSEEKEEHIAKKAVSGLKSDTPLFQTAQSVSVVTSEQLNQKQAFTLTDAIKGIAGVSAGNRSRRGWDDIIIRGQSASNQVFIDGLRQGTSSDVAIDLSGMDQVQVIKGPASVNFGQALPGGIVNLVSKRPEAKSFANADVTYGSYAFRQAQFDLNYSPNETKEGAFRLAGRIADQNDPVDQVYFKNFSISPSYNFDLGDQAKLSTVASYQHREYLRMQGLPVIGTLKPNPNGQLASSTFFGEPSFGPYKGDVYRLGYTFNYAFKNGWNFEQNAAVRKAIMDGRFVSMLQWVPTSNFTTITRQANVQHYNNLNYTIDNQLKNTFRFYGMEHNILMGVDAMKDRSEQSNFNCKIDNFNFYKPIYNTYVDCSKQLSPKSTVSKTEYVGVYLRDQLTIQDNLILNLAGRHDWAKTATDNLITGKSTSQNHHAFTGSASALYNINHWVAPYVSYSTSFTPTSGTDRQGQAFDPQTGKQLEAGFKFQNEAQNIQATLSWYNLVLDNVLVTDPNNASFQVQDGQQKTKGVEAELTANLSDRLRLNASFSHMYEAKISKDTNRNKIGQRLENTPENTYSLSMRYYPVSDSLGWYLGTGVRGESAKPITGDALIDVPAYTVFDAEAGYEAQHWGAQLSVLNMFDKEYYAGSIANKDNTNRLVALGSPRQINFTLKFKY</sequence>
<dbReference type="InterPro" id="IPR039426">
    <property type="entry name" value="TonB-dep_rcpt-like"/>
</dbReference>
<keyword evidence="11 14" id="KW-0472">Membrane</keyword>
<evidence type="ECO:0000256" key="8">
    <source>
        <dbReference type="ARBA" id="ARBA00023004"/>
    </source>
</evidence>
<comment type="similarity">
    <text evidence="2 14 15">Belongs to the TonB-dependent receptor family.</text>
</comment>
<evidence type="ECO:0000256" key="15">
    <source>
        <dbReference type="RuleBase" id="RU003357"/>
    </source>
</evidence>
<dbReference type="InterPro" id="IPR036942">
    <property type="entry name" value="Beta-barrel_TonB_sf"/>
</dbReference>
<dbReference type="InterPro" id="IPR000531">
    <property type="entry name" value="Beta-barrel_TonB"/>
</dbReference>
<evidence type="ECO:0000256" key="1">
    <source>
        <dbReference type="ARBA" id="ARBA00004571"/>
    </source>
</evidence>
<evidence type="ECO:0000256" key="14">
    <source>
        <dbReference type="PROSITE-ProRule" id="PRU01360"/>
    </source>
</evidence>
<keyword evidence="10 15" id="KW-0798">TonB box</keyword>
<dbReference type="CDD" id="cd01347">
    <property type="entry name" value="ligand_gated_channel"/>
    <property type="match status" value="1"/>
</dbReference>
<evidence type="ECO:0000256" key="7">
    <source>
        <dbReference type="ARBA" id="ARBA00022729"/>
    </source>
</evidence>
<accession>A0ABU6DS17</accession>
<evidence type="ECO:0000256" key="4">
    <source>
        <dbReference type="ARBA" id="ARBA00022452"/>
    </source>
</evidence>
<dbReference type="PANTHER" id="PTHR32552:SF68">
    <property type="entry name" value="FERRICHROME OUTER MEMBRANE TRANSPORTER_PHAGE RECEPTOR"/>
    <property type="match status" value="1"/>
</dbReference>
<keyword evidence="12 19" id="KW-0675">Receptor</keyword>
<feature type="domain" description="TonB-dependent receptor-like beta-barrel" evidence="17">
    <location>
        <begin position="251"/>
        <end position="671"/>
    </location>
</feature>
<evidence type="ECO:0000256" key="10">
    <source>
        <dbReference type="ARBA" id="ARBA00023077"/>
    </source>
</evidence>
<dbReference type="InterPro" id="IPR010105">
    <property type="entry name" value="TonB_sidphr_rcpt"/>
</dbReference>
<evidence type="ECO:0000256" key="12">
    <source>
        <dbReference type="ARBA" id="ARBA00023170"/>
    </source>
</evidence>
<evidence type="ECO:0000256" key="3">
    <source>
        <dbReference type="ARBA" id="ARBA00022448"/>
    </source>
</evidence>
<keyword evidence="8" id="KW-0408">Iron</keyword>
<gene>
    <name evidence="19" type="ORF">I2F25_02345</name>
</gene>
<dbReference type="NCBIfam" id="TIGR01783">
    <property type="entry name" value="TonB-siderophor"/>
    <property type="match status" value="1"/>
</dbReference>
<organism evidence="19 20">
    <name type="scientific">Acinetobacter pollinis</name>
    <dbReference type="NCBI Taxonomy" id="2605270"/>
    <lineage>
        <taxon>Bacteria</taxon>
        <taxon>Pseudomonadati</taxon>
        <taxon>Pseudomonadota</taxon>
        <taxon>Gammaproteobacteria</taxon>
        <taxon>Moraxellales</taxon>
        <taxon>Moraxellaceae</taxon>
        <taxon>Acinetobacter</taxon>
    </lineage>
</organism>
<feature type="signal peptide" evidence="16">
    <location>
        <begin position="1"/>
        <end position="26"/>
    </location>
</feature>
<dbReference type="RefSeq" id="WP_325774499.1">
    <property type="nucleotide sequence ID" value="NZ_VTDN01000002.1"/>
</dbReference>
<comment type="caution">
    <text evidence="19">The sequence shown here is derived from an EMBL/GenBank/DDBJ whole genome shotgun (WGS) entry which is preliminary data.</text>
</comment>
<evidence type="ECO:0000256" key="6">
    <source>
        <dbReference type="ARBA" id="ARBA00022692"/>
    </source>
</evidence>
<proteinExistence type="inferred from homology"/>
<keyword evidence="5" id="KW-0410">Iron transport</keyword>
<dbReference type="InterPro" id="IPR037066">
    <property type="entry name" value="Plug_dom_sf"/>
</dbReference>
<comment type="subcellular location">
    <subcellularLocation>
        <location evidence="1 14">Cell outer membrane</location>
        <topology evidence="1 14">Multi-pass membrane protein</topology>
    </subcellularLocation>
</comment>
<evidence type="ECO:0000256" key="11">
    <source>
        <dbReference type="ARBA" id="ARBA00023136"/>
    </source>
</evidence>
<evidence type="ECO:0000256" key="5">
    <source>
        <dbReference type="ARBA" id="ARBA00022496"/>
    </source>
</evidence>
<feature type="chain" id="PRO_5045254447" evidence="16">
    <location>
        <begin position="27"/>
        <end position="708"/>
    </location>
</feature>
<dbReference type="Pfam" id="PF07715">
    <property type="entry name" value="Plug"/>
    <property type="match status" value="1"/>
</dbReference>
<dbReference type="Pfam" id="PF00593">
    <property type="entry name" value="TonB_dep_Rec_b-barrel"/>
    <property type="match status" value="1"/>
</dbReference>
<name>A0ABU6DS17_9GAMM</name>
<keyword evidence="3 14" id="KW-0813">Transport</keyword>
<feature type="domain" description="TonB-dependent receptor plug" evidence="18">
    <location>
        <begin position="63"/>
        <end position="161"/>
    </location>
</feature>
<evidence type="ECO:0000256" key="13">
    <source>
        <dbReference type="ARBA" id="ARBA00023237"/>
    </source>
</evidence>
<evidence type="ECO:0000313" key="19">
    <source>
        <dbReference type="EMBL" id="MEB5475909.1"/>
    </source>
</evidence>
<evidence type="ECO:0000256" key="9">
    <source>
        <dbReference type="ARBA" id="ARBA00023065"/>
    </source>
</evidence>
<evidence type="ECO:0000259" key="18">
    <source>
        <dbReference type="Pfam" id="PF07715"/>
    </source>
</evidence>
<keyword evidence="4 14" id="KW-1134">Transmembrane beta strand</keyword>
<evidence type="ECO:0000259" key="17">
    <source>
        <dbReference type="Pfam" id="PF00593"/>
    </source>
</evidence>
<evidence type="ECO:0000256" key="16">
    <source>
        <dbReference type="SAM" id="SignalP"/>
    </source>
</evidence>
<keyword evidence="6 14" id="KW-0812">Transmembrane</keyword>
<dbReference type="EMBL" id="VTDN01000002">
    <property type="protein sequence ID" value="MEB5475909.1"/>
    <property type="molecule type" value="Genomic_DNA"/>
</dbReference>
<dbReference type="Gene3D" id="2.170.130.10">
    <property type="entry name" value="TonB-dependent receptor, plug domain"/>
    <property type="match status" value="1"/>
</dbReference>
<dbReference type="Proteomes" id="UP001339883">
    <property type="component" value="Unassembled WGS sequence"/>
</dbReference>
<keyword evidence="9" id="KW-0406">Ion transport</keyword>
<dbReference type="PANTHER" id="PTHR32552">
    <property type="entry name" value="FERRICHROME IRON RECEPTOR-RELATED"/>
    <property type="match status" value="1"/>
</dbReference>
<dbReference type="SUPFAM" id="SSF56935">
    <property type="entry name" value="Porins"/>
    <property type="match status" value="1"/>
</dbReference>
<dbReference type="PROSITE" id="PS52016">
    <property type="entry name" value="TONB_DEPENDENT_REC_3"/>
    <property type="match status" value="1"/>
</dbReference>
<dbReference type="InterPro" id="IPR012910">
    <property type="entry name" value="Plug_dom"/>
</dbReference>
<dbReference type="Gene3D" id="2.40.170.20">
    <property type="entry name" value="TonB-dependent receptor, beta-barrel domain"/>
    <property type="match status" value="1"/>
</dbReference>
<reference evidence="19 20" key="1">
    <citation type="submission" date="2019-08" db="EMBL/GenBank/DDBJ databases">
        <title>Five species of Acinetobacter isolated from floral nectar and animal pollinators.</title>
        <authorList>
            <person name="Hendry T.A."/>
        </authorList>
    </citation>
    <scope>NUCLEOTIDE SEQUENCE [LARGE SCALE GENOMIC DNA]</scope>
    <source>
        <strain evidence="19 20">MD18.27</strain>
    </source>
</reference>
<keyword evidence="20" id="KW-1185">Reference proteome</keyword>
<keyword evidence="7 16" id="KW-0732">Signal</keyword>
<keyword evidence="13 14" id="KW-0998">Cell outer membrane</keyword>
<evidence type="ECO:0000256" key="2">
    <source>
        <dbReference type="ARBA" id="ARBA00009810"/>
    </source>
</evidence>
<protein>
    <submittedName>
        <fullName evidence="19">TonB-dependent siderophore receptor</fullName>
    </submittedName>
</protein>